<dbReference type="OrthoDB" id="1703696at2759"/>
<dbReference type="GO" id="GO:0003700">
    <property type="term" value="F:DNA-binding transcription factor activity"/>
    <property type="evidence" value="ECO:0007669"/>
    <property type="project" value="InterPro"/>
</dbReference>
<keyword evidence="3" id="KW-1185">Reference proteome</keyword>
<dbReference type="PANTHER" id="PTHR32002:SF62">
    <property type="entry name" value="PROTEIN NLP6-LIKE ISOFORM X1"/>
    <property type="match status" value="1"/>
</dbReference>
<name>A0A834FVW9_RHOSS</name>
<evidence type="ECO:0000313" key="3">
    <source>
        <dbReference type="Proteomes" id="UP000626092"/>
    </source>
</evidence>
<comment type="caution">
    <text evidence="2">The sequence shown here is derived from an EMBL/GenBank/DDBJ whole genome shotgun (WGS) entry which is preliminary data.</text>
</comment>
<dbReference type="InterPro" id="IPR045012">
    <property type="entry name" value="NLP"/>
</dbReference>
<dbReference type="PANTHER" id="PTHR32002">
    <property type="entry name" value="PROTEIN NLP8"/>
    <property type="match status" value="1"/>
</dbReference>
<evidence type="ECO:0000259" key="1">
    <source>
        <dbReference type="Pfam" id="PF22922"/>
    </source>
</evidence>
<dbReference type="EMBL" id="WJXA01000188">
    <property type="protein sequence ID" value="KAF7114761.1"/>
    <property type="molecule type" value="Genomic_DNA"/>
</dbReference>
<organism evidence="2 3">
    <name type="scientific">Rhododendron simsii</name>
    <name type="common">Sims's rhododendron</name>
    <dbReference type="NCBI Taxonomy" id="118357"/>
    <lineage>
        <taxon>Eukaryota</taxon>
        <taxon>Viridiplantae</taxon>
        <taxon>Streptophyta</taxon>
        <taxon>Embryophyta</taxon>
        <taxon>Tracheophyta</taxon>
        <taxon>Spermatophyta</taxon>
        <taxon>Magnoliopsida</taxon>
        <taxon>eudicotyledons</taxon>
        <taxon>Gunneridae</taxon>
        <taxon>Pentapetalae</taxon>
        <taxon>asterids</taxon>
        <taxon>Ericales</taxon>
        <taxon>Ericaceae</taxon>
        <taxon>Ericoideae</taxon>
        <taxon>Rhodoreae</taxon>
        <taxon>Rhododendron</taxon>
    </lineage>
</organism>
<dbReference type="InterPro" id="IPR055081">
    <property type="entry name" value="NLP1-9_GAF"/>
</dbReference>
<accession>A0A834FVW9</accession>
<proteinExistence type="predicted"/>
<reference evidence="2" key="1">
    <citation type="submission" date="2019-11" db="EMBL/GenBank/DDBJ databases">
        <authorList>
            <person name="Liu Y."/>
            <person name="Hou J."/>
            <person name="Li T.-Q."/>
            <person name="Guan C.-H."/>
            <person name="Wu X."/>
            <person name="Wu H.-Z."/>
            <person name="Ling F."/>
            <person name="Zhang R."/>
            <person name="Shi X.-G."/>
            <person name="Ren J.-P."/>
            <person name="Chen E.-F."/>
            <person name="Sun J.-M."/>
        </authorList>
    </citation>
    <scope>NUCLEOTIDE SEQUENCE</scope>
    <source>
        <strain evidence="2">Adult_tree_wgs_1</strain>
        <tissue evidence="2">Leaves</tissue>
    </source>
</reference>
<evidence type="ECO:0000313" key="2">
    <source>
        <dbReference type="EMBL" id="KAF7114761.1"/>
    </source>
</evidence>
<dbReference type="AlphaFoldDB" id="A0A834FVW9"/>
<gene>
    <name evidence="2" type="ORF">RHSIM_RhsimUnG0077500</name>
</gene>
<dbReference type="Pfam" id="PF22922">
    <property type="entry name" value="GAF_NLP"/>
    <property type="match status" value="1"/>
</dbReference>
<feature type="domain" description="NLP1-9 GAF" evidence="1">
    <location>
        <begin position="246"/>
        <end position="409"/>
    </location>
</feature>
<dbReference type="Proteomes" id="UP000626092">
    <property type="component" value="Unassembled WGS sequence"/>
</dbReference>
<sequence>MGFLEPTRPADPTRQVLSLSCFLLSSSFFFSWAQPQLSFTDNFADLIRHALQKLIFKKELSRHLVQFWAPTKTSDGRTLLTTQFQPFAIGTAEHAPDDTSKLCEYRMGMCREYNSFYADAESGEEQLGLPGRVFLHQFPESTPFVMHYSLKEYPQRNLAVRCCNINGSCAVPVFDHSSHTCVGVLEIVSLHFPDAVSYDKSFLGQMYDIFQCVFKIRELHVSISLQEFGLLCFDGYKHYKMQIGDENKARTTAFQELKTVLERVCKIHELPLAMTWVPCSACKHLLRGQLLSEGLEFCGHSNFWHNMFVLVSKSCHLIKGGVAGMVLLPPNMLYCSDITQLSLAEYPLLPYAQLCHFHGWFTICLQSSYTANDIYVLEFFLPTSERYHDNSWTSLSLILGTMEENFRTFKLASGQELGDLLSVEVMDFQNGLKLHSVEKIQAKGRGVMLQPGHLDQPPMDAISNETNVVSEAQKYNLPSLEPLQSGKVTTQLDSSDQLSMDHSKNAHNVITTKRNVIMVTSSDSERVEVSLDDILKYSKKSRNDAAKKLQGKSTLSKFEILSLLVVVIVFFN</sequence>
<protein>
    <recommendedName>
        <fullName evidence="1">NLP1-9 GAF domain-containing protein</fullName>
    </recommendedName>
</protein>